<keyword evidence="11" id="KW-0813">Transport</keyword>
<keyword evidence="5 11" id="KW-1133">Transmembrane helix</keyword>
<dbReference type="Pfam" id="PF02932">
    <property type="entry name" value="Neur_chan_memb"/>
    <property type="match status" value="1"/>
</dbReference>
<sequence>MSKLATFMLIFSPLFDLTNLVSFAVHSLSSGAFNPSSNSSSFILSSANESQRPIDAIGHSVQRRRESTAVAMVSYTERPPEFVYTAGGASDAAKTQRRPSPAGADPFNAFAITDVPLMRLTKDILAPGRYDVRVRPIIDHTKPLKVHISMSLYQIIEVNEPAQNIKMNVWMIQKWHDEMLNWDPREYDMINSTILPHEVLWIPDTYVYNSVVMNADETERYMNIRVDTLFWEGRQGATMSFLYPAIYTVTCRLNIRYFPYDQQNCTLTISSWTNSKSALDYYADEKVNLASFIPNEEWEVASFRIFRHEYKYACCPEPWVILEASIVLRRKPLYYVINLIIPTSIITLVAITGFFTPASTADDRTEKINLGITTLLAMSILMLMVSDQMPTTSEFVPLIAWFYLSIIIIISIGTFLTSVILSVQSRRQYGQLPSLPLRFIFFVKLAHWLCLSVPPPLLALWEELNDHPLTTMERKRKVIQGKQQKGEKRSTTNSGRRKKQLADEKHKMTKMENGGGGGDGQIHLRPQRFSMPRGIGDAFAGSDDANNNIAGFAFGTDRAAASPTLPNFALSPPPPPMHYDAISATDEADDERSRARDNWLRASRRASQHPSEHLSPRADATVPLAMNVLSGVSRRSSIATTNWENAIGGLGVTPQMKEQEKAGTAAAVKRRISFLVSGASAEVNSMKVKRQCSLEWEFIATILDRLFLFLFTLTVTVITAGIMIVGRIAQWQYEQLLQEIG</sequence>
<evidence type="ECO:0000256" key="7">
    <source>
        <dbReference type="ARBA" id="ARBA00023136"/>
    </source>
</evidence>
<evidence type="ECO:0000256" key="4">
    <source>
        <dbReference type="ARBA" id="ARBA00022729"/>
    </source>
</evidence>
<evidence type="ECO:0000256" key="10">
    <source>
        <dbReference type="ARBA" id="ARBA00023303"/>
    </source>
</evidence>
<organism evidence="15 16">
    <name type="scientific">Heterodera trifolii</name>
    <dbReference type="NCBI Taxonomy" id="157864"/>
    <lineage>
        <taxon>Eukaryota</taxon>
        <taxon>Metazoa</taxon>
        <taxon>Ecdysozoa</taxon>
        <taxon>Nematoda</taxon>
        <taxon>Chromadorea</taxon>
        <taxon>Rhabditida</taxon>
        <taxon>Tylenchina</taxon>
        <taxon>Tylenchomorpha</taxon>
        <taxon>Tylenchoidea</taxon>
        <taxon>Heteroderidae</taxon>
        <taxon>Heteroderinae</taxon>
        <taxon>Heterodera</taxon>
    </lineage>
</organism>
<keyword evidence="7 11" id="KW-0472">Membrane</keyword>
<proteinExistence type="inferred from homology"/>
<evidence type="ECO:0000256" key="3">
    <source>
        <dbReference type="ARBA" id="ARBA00022692"/>
    </source>
</evidence>
<feature type="compositionally biased region" description="Basic and acidic residues" evidence="12">
    <location>
        <begin position="500"/>
        <end position="510"/>
    </location>
</feature>
<feature type="transmembrane region" description="Helical" evidence="11">
    <location>
        <begin position="706"/>
        <end position="726"/>
    </location>
</feature>
<name>A0ABD2M9P9_9BILA</name>
<keyword evidence="4 11" id="KW-0732">Signal</keyword>
<comment type="subcellular location">
    <subcellularLocation>
        <location evidence="1">Cell membrane</location>
        <topology evidence="1">Multi-pass membrane protein</topology>
    </subcellularLocation>
</comment>
<dbReference type="PROSITE" id="PS00236">
    <property type="entry name" value="NEUROTR_ION_CHANNEL"/>
    <property type="match status" value="1"/>
</dbReference>
<evidence type="ECO:0000259" key="13">
    <source>
        <dbReference type="Pfam" id="PF02931"/>
    </source>
</evidence>
<dbReference type="Proteomes" id="UP001620626">
    <property type="component" value="Unassembled WGS sequence"/>
</dbReference>
<protein>
    <submittedName>
        <fullName evidence="15">Uncharacterized protein</fullName>
    </submittedName>
</protein>
<keyword evidence="10 11" id="KW-0407">Ion channel</keyword>
<evidence type="ECO:0000256" key="8">
    <source>
        <dbReference type="ARBA" id="ARBA00023180"/>
    </source>
</evidence>
<evidence type="ECO:0000313" key="16">
    <source>
        <dbReference type="Proteomes" id="UP001620626"/>
    </source>
</evidence>
<feature type="signal peptide" evidence="11">
    <location>
        <begin position="1"/>
        <end position="20"/>
    </location>
</feature>
<dbReference type="InterPro" id="IPR036719">
    <property type="entry name" value="Neuro-gated_channel_TM_sf"/>
</dbReference>
<dbReference type="InterPro" id="IPR006201">
    <property type="entry name" value="Neur_channel"/>
</dbReference>
<dbReference type="Gene3D" id="1.20.58.390">
    <property type="entry name" value="Neurotransmitter-gated ion-channel transmembrane domain"/>
    <property type="match status" value="2"/>
</dbReference>
<feature type="chain" id="PRO_5044529813" evidence="11">
    <location>
        <begin position="21"/>
        <end position="741"/>
    </location>
</feature>
<keyword evidence="3 11" id="KW-0812">Transmembrane</keyword>
<feature type="region of interest" description="Disordered" evidence="12">
    <location>
        <begin position="473"/>
        <end position="525"/>
    </location>
</feature>
<dbReference type="PRINTS" id="PR00252">
    <property type="entry name" value="NRIONCHANNEL"/>
</dbReference>
<evidence type="ECO:0000256" key="1">
    <source>
        <dbReference type="ARBA" id="ARBA00004651"/>
    </source>
</evidence>
<keyword evidence="6 11" id="KW-0406">Ion transport</keyword>
<evidence type="ECO:0000259" key="14">
    <source>
        <dbReference type="Pfam" id="PF02932"/>
    </source>
</evidence>
<evidence type="ECO:0000256" key="12">
    <source>
        <dbReference type="SAM" id="MobiDB-lite"/>
    </source>
</evidence>
<feature type="transmembrane region" description="Helical" evidence="11">
    <location>
        <begin position="333"/>
        <end position="356"/>
    </location>
</feature>
<dbReference type="Pfam" id="PF02931">
    <property type="entry name" value="Neur_chan_LBD"/>
    <property type="match status" value="1"/>
</dbReference>
<evidence type="ECO:0000256" key="5">
    <source>
        <dbReference type="ARBA" id="ARBA00022989"/>
    </source>
</evidence>
<feature type="region of interest" description="Disordered" evidence="12">
    <location>
        <begin position="567"/>
        <end position="596"/>
    </location>
</feature>
<dbReference type="GO" id="GO:0034220">
    <property type="term" value="P:monoatomic ion transmembrane transport"/>
    <property type="evidence" value="ECO:0007669"/>
    <property type="project" value="UniProtKB-KW"/>
</dbReference>
<dbReference type="FunFam" id="2.70.170.10:FF:000031">
    <property type="entry name" value="AcetylCholine Receptor"/>
    <property type="match status" value="1"/>
</dbReference>
<feature type="domain" description="Neurotransmitter-gated ion-channel transmembrane" evidence="14">
    <location>
        <begin position="339"/>
        <end position="506"/>
    </location>
</feature>
<dbReference type="InterPro" id="IPR038050">
    <property type="entry name" value="Neuro_actylchol_rec"/>
</dbReference>
<dbReference type="SUPFAM" id="SSF63712">
    <property type="entry name" value="Nicotinic receptor ligand binding domain-like"/>
    <property type="match status" value="1"/>
</dbReference>
<dbReference type="CDD" id="cd18997">
    <property type="entry name" value="LGIC_ECD_nAChR"/>
    <property type="match status" value="1"/>
</dbReference>
<dbReference type="InterPro" id="IPR006029">
    <property type="entry name" value="Neurotrans-gated_channel_TM"/>
</dbReference>
<dbReference type="InterPro" id="IPR006202">
    <property type="entry name" value="Neur_chan_lig-bd"/>
</dbReference>
<evidence type="ECO:0000313" key="15">
    <source>
        <dbReference type="EMBL" id="KAL3124166.1"/>
    </source>
</evidence>
<comment type="caution">
    <text evidence="15">The sequence shown here is derived from an EMBL/GenBank/DDBJ whole genome shotgun (WGS) entry which is preliminary data.</text>
</comment>
<keyword evidence="16" id="KW-1185">Reference proteome</keyword>
<evidence type="ECO:0000256" key="6">
    <source>
        <dbReference type="ARBA" id="ARBA00023065"/>
    </source>
</evidence>
<keyword evidence="9" id="KW-1071">Ligand-gated ion channel</keyword>
<evidence type="ECO:0000256" key="9">
    <source>
        <dbReference type="ARBA" id="ARBA00023286"/>
    </source>
</evidence>
<accession>A0ABD2M9P9</accession>
<dbReference type="InterPro" id="IPR036734">
    <property type="entry name" value="Neur_chan_lig-bd_sf"/>
</dbReference>
<feature type="transmembrane region" description="Helical" evidence="11">
    <location>
        <begin position="398"/>
        <end position="423"/>
    </location>
</feature>
<dbReference type="AlphaFoldDB" id="A0ABD2M9P9"/>
<dbReference type="EMBL" id="JBICBT010000078">
    <property type="protein sequence ID" value="KAL3124166.1"/>
    <property type="molecule type" value="Genomic_DNA"/>
</dbReference>
<evidence type="ECO:0000256" key="2">
    <source>
        <dbReference type="ARBA" id="ARBA00009237"/>
    </source>
</evidence>
<feature type="transmembrane region" description="Helical" evidence="11">
    <location>
        <begin position="368"/>
        <end position="386"/>
    </location>
</feature>
<dbReference type="SUPFAM" id="SSF90112">
    <property type="entry name" value="Neurotransmitter-gated ion-channel transmembrane pore"/>
    <property type="match status" value="1"/>
</dbReference>
<dbReference type="PANTHER" id="PTHR18945">
    <property type="entry name" value="NEUROTRANSMITTER GATED ION CHANNEL"/>
    <property type="match status" value="1"/>
</dbReference>
<keyword evidence="8" id="KW-0325">Glycoprotein</keyword>
<feature type="domain" description="Neurotransmitter-gated ion-channel ligand-binding" evidence="13">
    <location>
        <begin position="119"/>
        <end position="332"/>
    </location>
</feature>
<comment type="similarity">
    <text evidence="2">Belongs to the ligand-gated ion channel (TC 1.A.9) family. Acetylcholine receptor (TC 1.A.9.1) subfamily.</text>
</comment>
<dbReference type="Gene3D" id="2.70.170.10">
    <property type="entry name" value="Neurotransmitter-gated ion-channel ligand-binding domain"/>
    <property type="match status" value="1"/>
</dbReference>
<dbReference type="CDD" id="cd19051">
    <property type="entry name" value="LGIC_TM_cation"/>
    <property type="match status" value="1"/>
</dbReference>
<evidence type="ECO:0000256" key="11">
    <source>
        <dbReference type="RuleBase" id="RU000687"/>
    </source>
</evidence>
<gene>
    <name evidence="15" type="ORF">niasHT_004755</name>
</gene>
<dbReference type="GO" id="GO:0005886">
    <property type="term" value="C:plasma membrane"/>
    <property type="evidence" value="ECO:0007669"/>
    <property type="project" value="UniProtKB-SubCell"/>
</dbReference>
<dbReference type="InterPro" id="IPR018000">
    <property type="entry name" value="Neurotransmitter_ion_chnl_CS"/>
</dbReference>
<reference evidence="15 16" key="1">
    <citation type="submission" date="2024-10" db="EMBL/GenBank/DDBJ databases">
        <authorList>
            <person name="Kim D."/>
        </authorList>
    </citation>
    <scope>NUCLEOTIDE SEQUENCE [LARGE SCALE GENOMIC DNA]</scope>
    <source>
        <strain evidence="15">BH-2024</strain>
    </source>
</reference>